<feature type="domain" description="Haem-binding" evidence="2">
    <location>
        <begin position="20"/>
        <end position="149"/>
    </location>
</feature>
<reference evidence="3 4" key="1">
    <citation type="submission" date="2020-07" db="EMBL/GenBank/DDBJ databases">
        <title>Genomic Encyclopedia of Type Strains, Phase IV (KMG-V): Genome sequencing to study the core and pangenomes of soil and plant-associated prokaryotes.</title>
        <authorList>
            <person name="Whitman W."/>
        </authorList>
    </citation>
    <scope>NUCLEOTIDE SEQUENCE [LARGE SCALE GENOMIC DNA]</scope>
    <source>
        <strain evidence="3 4">M8UP30</strain>
    </source>
</reference>
<dbReference type="EMBL" id="JACCCV010000001">
    <property type="protein sequence ID" value="NYF50253.1"/>
    <property type="molecule type" value="Genomic_DNA"/>
</dbReference>
<accession>A0A7Y9NJ40</accession>
<gene>
    <name evidence="3" type="ORF">HDF12_000618</name>
</gene>
<comment type="caution">
    <text evidence="3">The sequence shown here is derived from an EMBL/GenBank/DDBJ whole genome shotgun (WGS) entry which is preliminary data.</text>
</comment>
<feature type="transmembrane region" description="Helical" evidence="1">
    <location>
        <begin position="12"/>
        <end position="29"/>
    </location>
</feature>
<evidence type="ECO:0000313" key="4">
    <source>
        <dbReference type="Proteomes" id="UP000534186"/>
    </source>
</evidence>
<dbReference type="InterPro" id="IPR032033">
    <property type="entry name" value="Cytochrome_P460"/>
</dbReference>
<dbReference type="Pfam" id="PF14376">
    <property type="entry name" value="Haem_bd"/>
    <property type="match status" value="1"/>
</dbReference>
<evidence type="ECO:0000259" key="2">
    <source>
        <dbReference type="SMART" id="SM01235"/>
    </source>
</evidence>
<evidence type="ECO:0000256" key="1">
    <source>
        <dbReference type="SAM" id="Phobius"/>
    </source>
</evidence>
<sequence length="331" mass="36669">MGSVLQSRLRPLLWIVGVLFLVFVGLQFVRPKLTNPPVTADLQTPAEVKQILRNSCYNCHSNETKLPWFDQVVPAYWLVTADVKEARKHLNFSEIGKLPAAQQKGFLFEAVNMIQMGAMPLPAYRRVHPDAVVTPDQLTVLRNYLTTPPDPSNAAEVGAKAVTDAAATDVQYGKWVQASQTALEVKPEWNGVPFDPDYKNWKAISSTDRFDNHTMREILGNDVAVKAIADGHINPWPDGAAFAKVAWQQAAPDEKGVVKTGAFIQVELMVKDSAKYASSEGWGWGRWRGTDLKPYGKDAQFQNECMSCHEPVAKNDHVYTMPFSGQTAGGQ</sequence>
<evidence type="ECO:0000313" key="3">
    <source>
        <dbReference type="EMBL" id="NYF50253.1"/>
    </source>
</evidence>
<dbReference type="CDD" id="cd20753">
    <property type="entry name" value="cyt_P460_Mc-like"/>
    <property type="match status" value="1"/>
</dbReference>
<keyword evidence="1" id="KW-0472">Membrane</keyword>
<dbReference type="InterPro" id="IPR038142">
    <property type="entry name" value="Cytochrome_P460_sp"/>
</dbReference>
<dbReference type="Pfam" id="PF16694">
    <property type="entry name" value="Cytochrome_P460"/>
    <property type="match status" value="1"/>
</dbReference>
<dbReference type="InterPro" id="IPR025992">
    <property type="entry name" value="Haem-bd"/>
</dbReference>
<organism evidence="3 4">
    <name type="scientific">Tunturiibacter lichenicola</name>
    <dbReference type="NCBI Taxonomy" id="2051959"/>
    <lineage>
        <taxon>Bacteria</taxon>
        <taxon>Pseudomonadati</taxon>
        <taxon>Acidobacteriota</taxon>
        <taxon>Terriglobia</taxon>
        <taxon>Terriglobales</taxon>
        <taxon>Acidobacteriaceae</taxon>
        <taxon>Tunturiibacter</taxon>
    </lineage>
</organism>
<dbReference type="Proteomes" id="UP000534186">
    <property type="component" value="Unassembled WGS sequence"/>
</dbReference>
<dbReference type="AlphaFoldDB" id="A0A7Y9NJ40"/>
<name>A0A7Y9NJ40_9BACT</name>
<keyword evidence="1" id="KW-0812">Transmembrane</keyword>
<dbReference type="Gene3D" id="3.50.70.20">
    <property type="entry name" value="Cytochrome P460"/>
    <property type="match status" value="1"/>
</dbReference>
<keyword evidence="1" id="KW-1133">Transmembrane helix</keyword>
<protein>
    <recommendedName>
        <fullName evidence="2">Haem-binding domain-containing protein</fullName>
    </recommendedName>
</protein>
<dbReference type="SMART" id="SM01235">
    <property type="entry name" value="Haem_bd"/>
    <property type="match status" value="1"/>
</dbReference>
<proteinExistence type="predicted"/>